<dbReference type="OrthoDB" id="2675565at2"/>
<comment type="caution">
    <text evidence="2">The sequence shown here is derived from an EMBL/GenBank/DDBJ whole genome shotgun (WGS) entry which is preliminary data.</text>
</comment>
<reference evidence="2" key="1">
    <citation type="submission" date="2016-01" db="EMBL/GenBank/DDBJ databases">
        <authorList>
            <person name="Peeters C."/>
        </authorList>
    </citation>
    <scope>NUCLEOTIDE SEQUENCE [LARGE SCALE GENOMIC DNA]</scope>
    <source>
        <strain evidence="2">LMG 22934</strain>
    </source>
</reference>
<sequence length="534" mass="58462">MLISPFGVRPSRRNLSALAESVGGAFLLCGIVFALQHRYGFAWADEGLLWYDSQRTSLGGIPIRDYYGYDPGRYYWVSIFFHLLGNNGLYELLIANAAFGAVGLAAVWFGMCASGMRFGWRLTAAVMLAIALGYPRHKVYEQSLSLILTAIVFFALAKPADLKRWLIFGILSGLAAFVGRNSGVYFVGGAVLSGLLLVLTQSPGPHAKPTVIYALGVVLGYSPMLALLVFAPGLWTAFLQSVLFLPHWQLPLPIPFVWRVDIGGLGLIDATQQVAIGIACLFVPIFYVGALVGAAVIKHRTASWSMPMVMTVSACIAGVAFLYQSFDRADFGHIANGFLPAFVAVVSGAVVLLDSWKRRVPATALSIGFAAMMAACWLPYEPAVVFTRARHADPQSVEDVRIDGETFEVFAYQAQTLRTVRQAAERCGVHGSGFLAAPHFPGVYAYLHTKAPFWEMYYLYPRPIEFQTQHVAAIANTRLILLAPDATIDGLERLKLKNTYGILMKDIEARYEPLDVSLPNGFRLYALPGACRPR</sequence>
<name>A0A158IS67_9BURK</name>
<keyword evidence="1" id="KW-0472">Membrane</keyword>
<dbReference type="Proteomes" id="UP000054977">
    <property type="component" value="Unassembled WGS sequence"/>
</dbReference>
<evidence type="ECO:0000313" key="2">
    <source>
        <dbReference type="EMBL" id="SAL59019.1"/>
    </source>
</evidence>
<protein>
    <recommendedName>
        <fullName evidence="4">Glycosyltransferase RgtA/B/C/D-like domain-containing protein</fullName>
    </recommendedName>
</protein>
<gene>
    <name evidence="2" type="ORF">AWB65_05265</name>
</gene>
<organism evidence="2 3">
    <name type="scientific">Caballeronia humi</name>
    <dbReference type="NCBI Taxonomy" id="326474"/>
    <lineage>
        <taxon>Bacteria</taxon>
        <taxon>Pseudomonadati</taxon>
        <taxon>Pseudomonadota</taxon>
        <taxon>Betaproteobacteria</taxon>
        <taxon>Burkholderiales</taxon>
        <taxon>Burkholderiaceae</taxon>
        <taxon>Caballeronia</taxon>
    </lineage>
</organism>
<feature type="transmembrane region" description="Helical" evidence="1">
    <location>
        <begin position="140"/>
        <end position="157"/>
    </location>
</feature>
<feature type="transmembrane region" description="Helical" evidence="1">
    <location>
        <begin position="15"/>
        <end position="35"/>
    </location>
</feature>
<feature type="transmembrane region" description="Helical" evidence="1">
    <location>
        <begin position="118"/>
        <end position="134"/>
    </location>
</feature>
<keyword evidence="1" id="KW-0812">Transmembrane</keyword>
<feature type="transmembrane region" description="Helical" evidence="1">
    <location>
        <begin position="184"/>
        <end position="200"/>
    </location>
</feature>
<feature type="transmembrane region" description="Helical" evidence="1">
    <location>
        <begin position="274"/>
        <end position="297"/>
    </location>
</feature>
<evidence type="ECO:0000256" key="1">
    <source>
        <dbReference type="SAM" id="Phobius"/>
    </source>
</evidence>
<evidence type="ECO:0000313" key="3">
    <source>
        <dbReference type="Proteomes" id="UP000054977"/>
    </source>
</evidence>
<feature type="transmembrane region" description="Helical" evidence="1">
    <location>
        <begin position="335"/>
        <end position="353"/>
    </location>
</feature>
<keyword evidence="1" id="KW-1133">Transmembrane helix</keyword>
<feature type="transmembrane region" description="Helical" evidence="1">
    <location>
        <begin position="304"/>
        <end position="323"/>
    </location>
</feature>
<feature type="transmembrane region" description="Helical" evidence="1">
    <location>
        <begin position="360"/>
        <end position="380"/>
    </location>
</feature>
<proteinExistence type="predicted"/>
<keyword evidence="3" id="KW-1185">Reference proteome</keyword>
<dbReference type="AlphaFoldDB" id="A0A158IS67"/>
<feature type="transmembrane region" description="Helical" evidence="1">
    <location>
        <begin position="212"/>
        <end position="235"/>
    </location>
</feature>
<feature type="transmembrane region" description="Helical" evidence="1">
    <location>
        <begin position="92"/>
        <end position="111"/>
    </location>
</feature>
<dbReference type="RefSeq" id="WP_125474205.1">
    <property type="nucleotide sequence ID" value="NZ_FCNW02000041.1"/>
</dbReference>
<dbReference type="EMBL" id="FCNW02000041">
    <property type="protein sequence ID" value="SAL59019.1"/>
    <property type="molecule type" value="Genomic_DNA"/>
</dbReference>
<evidence type="ECO:0008006" key="4">
    <source>
        <dbReference type="Google" id="ProtNLM"/>
    </source>
</evidence>
<accession>A0A158IS67</accession>